<dbReference type="SUPFAM" id="SSF53613">
    <property type="entry name" value="Ribokinase-like"/>
    <property type="match status" value="1"/>
</dbReference>
<dbReference type="EMBL" id="FMUS01000012">
    <property type="protein sequence ID" value="SCY64575.1"/>
    <property type="molecule type" value="Genomic_DNA"/>
</dbReference>
<evidence type="ECO:0000256" key="3">
    <source>
        <dbReference type="ARBA" id="ARBA00022777"/>
    </source>
</evidence>
<keyword evidence="3 5" id="KW-0418">Kinase</keyword>
<dbReference type="Proteomes" id="UP000198636">
    <property type="component" value="Unassembled WGS sequence"/>
</dbReference>
<evidence type="ECO:0000313" key="5">
    <source>
        <dbReference type="EMBL" id="SCY64575.1"/>
    </source>
</evidence>
<sequence length="269" mass="29762">MKVVAVGDNMLDFYSNLQKKYLGGNAINFIMNLQQDTAFHLSYVGPIASDKAGIKLMSTLKENSVDINYSNVIEGNTPLSTVEVKDGERAFNGLEMGVLEGFYIDNHQIEFIKGHSHIHTSIMGGIINQLKDIHGYSSISFDFSILRNKRIITEALKYIDYAFYSGTRFEKEEEDMLLEACSFGARHAVFLQGKVGSRVYDGNKLYFHSAEKGRVIDTLGAGDSFIAGYMSVILKGGSIKQAMEIGTQWAFKTCSHHGGFLINGAPVEV</sequence>
<dbReference type="InterPro" id="IPR050306">
    <property type="entry name" value="PfkB_Carbo_kinase"/>
</dbReference>
<comment type="similarity">
    <text evidence="1">Belongs to the carbohydrate kinase PfkB family.</text>
</comment>
<evidence type="ECO:0000256" key="1">
    <source>
        <dbReference type="ARBA" id="ARBA00010688"/>
    </source>
</evidence>
<keyword evidence="6" id="KW-1185">Reference proteome</keyword>
<evidence type="ECO:0000313" key="6">
    <source>
        <dbReference type="Proteomes" id="UP000198636"/>
    </source>
</evidence>
<feature type="domain" description="Carbohydrate kinase PfkB" evidence="4">
    <location>
        <begin position="19"/>
        <end position="258"/>
    </location>
</feature>
<gene>
    <name evidence="5" type="ORF">SAMN03080606_02034</name>
</gene>
<dbReference type="Pfam" id="PF00294">
    <property type="entry name" value="PfkB"/>
    <property type="match status" value="1"/>
</dbReference>
<evidence type="ECO:0000256" key="2">
    <source>
        <dbReference type="ARBA" id="ARBA00022679"/>
    </source>
</evidence>
<dbReference type="PANTHER" id="PTHR43085">
    <property type="entry name" value="HEXOKINASE FAMILY MEMBER"/>
    <property type="match status" value="1"/>
</dbReference>
<evidence type="ECO:0000259" key="4">
    <source>
        <dbReference type="Pfam" id="PF00294"/>
    </source>
</evidence>
<dbReference type="STRING" id="1120976.SAMN03080606_02034"/>
<dbReference type="InterPro" id="IPR002173">
    <property type="entry name" value="Carboh/pur_kinase_PfkB_CS"/>
</dbReference>
<dbReference type="RefSeq" id="WP_176758959.1">
    <property type="nucleotide sequence ID" value="NZ_FMUS01000012.1"/>
</dbReference>
<dbReference type="PANTHER" id="PTHR43085:SF41">
    <property type="entry name" value="FRUCTOSELYSINE 6-KINASE"/>
    <property type="match status" value="1"/>
</dbReference>
<dbReference type="AlphaFoldDB" id="A0A1G5HL37"/>
<organism evidence="5 6">
    <name type="scientific">Alkaliphilus peptidifermentans DSM 18978</name>
    <dbReference type="NCBI Taxonomy" id="1120976"/>
    <lineage>
        <taxon>Bacteria</taxon>
        <taxon>Bacillati</taxon>
        <taxon>Bacillota</taxon>
        <taxon>Clostridia</taxon>
        <taxon>Peptostreptococcales</taxon>
        <taxon>Natronincolaceae</taxon>
        <taxon>Alkaliphilus</taxon>
    </lineage>
</organism>
<dbReference type="GO" id="GO:0016301">
    <property type="term" value="F:kinase activity"/>
    <property type="evidence" value="ECO:0007669"/>
    <property type="project" value="UniProtKB-KW"/>
</dbReference>
<proteinExistence type="inferred from homology"/>
<dbReference type="InterPro" id="IPR029056">
    <property type="entry name" value="Ribokinase-like"/>
</dbReference>
<name>A0A1G5HL37_9FIRM</name>
<keyword evidence="2" id="KW-0808">Transferase</keyword>
<dbReference type="PROSITE" id="PS00584">
    <property type="entry name" value="PFKB_KINASES_2"/>
    <property type="match status" value="1"/>
</dbReference>
<dbReference type="InterPro" id="IPR011611">
    <property type="entry name" value="PfkB_dom"/>
</dbReference>
<reference evidence="5 6" key="1">
    <citation type="submission" date="2016-10" db="EMBL/GenBank/DDBJ databases">
        <authorList>
            <person name="de Groot N.N."/>
        </authorList>
    </citation>
    <scope>NUCLEOTIDE SEQUENCE [LARGE SCALE GENOMIC DNA]</scope>
    <source>
        <strain evidence="5 6">DSM 18978</strain>
    </source>
</reference>
<accession>A0A1G5HL37</accession>
<dbReference type="Gene3D" id="3.40.1190.20">
    <property type="match status" value="1"/>
</dbReference>
<protein>
    <submittedName>
        <fullName evidence="5">Fructoselysine 6-kinase</fullName>
    </submittedName>
</protein>